<feature type="region of interest" description="Disordered" evidence="1">
    <location>
        <begin position="1"/>
        <end position="22"/>
    </location>
</feature>
<keyword evidence="2" id="KW-0413">Isomerase</keyword>
<dbReference type="AlphaFoldDB" id="A0A5A7PW68"/>
<accession>A0A5A7PW68</accession>
<proteinExistence type="predicted"/>
<evidence type="ECO:0000256" key="1">
    <source>
        <dbReference type="SAM" id="MobiDB-lite"/>
    </source>
</evidence>
<keyword evidence="3" id="KW-1185">Reference proteome</keyword>
<dbReference type="EMBL" id="BKCP01005172">
    <property type="protein sequence ID" value="GER36367.1"/>
    <property type="molecule type" value="Genomic_DNA"/>
</dbReference>
<reference evidence="3" key="1">
    <citation type="journal article" date="2019" name="Curr. Biol.">
        <title>Genome Sequence of Striga asiatica Provides Insight into the Evolution of Plant Parasitism.</title>
        <authorList>
            <person name="Yoshida S."/>
            <person name="Kim S."/>
            <person name="Wafula E.K."/>
            <person name="Tanskanen J."/>
            <person name="Kim Y.M."/>
            <person name="Honaas L."/>
            <person name="Yang Z."/>
            <person name="Spallek T."/>
            <person name="Conn C.E."/>
            <person name="Ichihashi Y."/>
            <person name="Cheong K."/>
            <person name="Cui S."/>
            <person name="Der J.P."/>
            <person name="Gundlach H."/>
            <person name="Jiao Y."/>
            <person name="Hori C."/>
            <person name="Ishida J.K."/>
            <person name="Kasahara H."/>
            <person name="Kiba T."/>
            <person name="Kim M.S."/>
            <person name="Koo N."/>
            <person name="Laohavisit A."/>
            <person name="Lee Y.H."/>
            <person name="Lumba S."/>
            <person name="McCourt P."/>
            <person name="Mortimer J.C."/>
            <person name="Mutuku J.M."/>
            <person name="Nomura T."/>
            <person name="Sasaki-Sekimoto Y."/>
            <person name="Seto Y."/>
            <person name="Wang Y."/>
            <person name="Wakatake T."/>
            <person name="Sakakibara H."/>
            <person name="Demura T."/>
            <person name="Yamaguchi S."/>
            <person name="Yoneyama K."/>
            <person name="Manabe R.I."/>
            <person name="Nelson D.C."/>
            <person name="Schulman A.H."/>
            <person name="Timko M.P."/>
            <person name="dePamphilis C.W."/>
            <person name="Choi D."/>
            <person name="Shirasu K."/>
        </authorList>
    </citation>
    <scope>NUCLEOTIDE SEQUENCE [LARGE SCALE GENOMIC DNA]</scope>
    <source>
        <strain evidence="3">cv. UVA1</strain>
    </source>
</reference>
<gene>
    <name evidence="2" type="ORF">STAS_12705</name>
</gene>
<feature type="region of interest" description="Disordered" evidence="1">
    <location>
        <begin position="258"/>
        <end position="278"/>
    </location>
</feature>
<name>A0A5A7PW68_STRAF</name>
<protein>
    <submittedName>
        <fullName evidence="2">Enoyl-CoA hydratase/isomerase</fullName>
    </submittedName>
</protein>
<sequence>MVAHANKSVTTSRCKNNHARANHSVVRFDPSGQHQTIDLVIDGPTHWLTLQRLITKSLDGRPTSKITKPHDHSRAQNCDLIMDDLTNHHHKSPDFIARSTSTFVRSLKMGMTSQSSPDFQPGPNLADREAESKLLNHPVNWSIQITALAPLSGHFLSHLTDFFPGQFIILLSTSLTEIIVNPTRECPSFSNHVDFIFQGHVATAISGHPRSCRAEVLRNNPRLKNIHHLLKPPHAPRHLILTNRHAPRNRTLHHLLKRPTPHHSYLQRPNRPIPRPQSPISQIKRLLHLKATLPKHLIPRPITSRAHQLPVHHIVVRDTRRVHKARLISRLLDRRLKLGLLRLLPLNVEHHVFPSHEPELWGRVVEPSDKHDVPESIPVKPGPVGDHNLVLLSDLYVDQVNGLLLRVLAGAGQELEVGDEWHESVGDLRSFARGVKVDAEVGLGGCVSHGNYREPATVVVESRDVLSHGSGGDGPEIFRVGPDSRDYSFPVVVVRALRSDGVRQFWVGFVISSGHVSADRLVGDSRVEGPGSYVVGELLPVGVEELDDSDEG</sequence>
<dbReference type="GO" id="GO:0016853">
    <property type="term" value="F:isomerase activity"/>
    <property type="evidence" value="ECO:0007669"/>
    <property type="project" value="UniProtKB-KW"/>
</dbReference>
<evidence type="ECO:0000313" key="3">
    <source>
        <dbReference type="Proteomes" id="UP000325081"/>
    </source>
</evidence>
<comment type="caution">
    <text evidence="2">The sequence shown here is derived from an EMBL/GenBank/DDBJ whole genome shotgun (WGS) entry which is preliminary data.</text>
</comment>
<evidence type="ECO:0000313" key="2">
    <source>
        <dbReference type="EMBL" id="GER36367.1"/>
    </source>
</evidence>
<dbReference type="Proteomes" id="UP000325081">
    <property type="component" value="Unassembled WGS sequence"/>
</dbReference>
<organism evidence="2 3">
    <name type="scientific">Striga asiatica</name>
    <name type="common">Asiatic witchweed</name>
    <name type="synonym">Buchnera asiatica</name>
    <dbReference type="NCBI Taxonomy" id="4170"/>
    <lineage>
        <taxon>Eukaryota</taxon>
        <taxon>Viridiplantae</taxon>
        <taxon>Streptophyta</taxon>
        <taxon>Embryophyta</taxon>
        <taxon>Tracheophyta</taxon>
        <taxon>Spermatophyta</taxon>
        <taxon>Magnoliopsida</taxon>
        <taxon>eudicotyledons</taxon>
        <taxon>Gunneridae</taxon>
        <taxon>Pentapetalae</taxon>
        <taxon>asterids</taxon>
        <taxon>lamiids</taxon>
        <taxon>Lamiales</taxon>
        <taxon>Orobanchaceae</taxon>
        <taxon>Buchnereae</taxon>
        <taxon>Striga</taxon>
    </lineage>
</organism>